<dbReference type="SMART" id="SM00530">
    <property type="entry name" value="HTH_XRE"/>
    <property type="match status" value="1"/>
</dbReference>
<dbReference type="SUPFAM" id="SSF47413">
    <property type="entry name" value="lambda repressor-like DNA-binding domains"/>
    <property type="match status" value="1"/>
</dbReference>
<dbReference type="GO" id="GO:0003677">
    <property type="term" value="F:DNA binding"/>
    <property type="evidence" value="ECO:0007669"/>
    <property type="project" value="UniProtKB-KW"/>
</dbReference>
<dbReference type="Proteomes" id="UP000019277">
    <property type="component" value="Unassembled WGS sequence"/>
</dbReference>
<accession>W7IVF3</accession>
<dbReference type="Pfam" id="PF13560">
    <property type="entry name" value="HTH_31"/>
    <property type="match status" value="1"/>
</dbReference>
<dbReference type="AlphaFoldDB" id="W7IVF3"/>
<feature type="domain" description="HTH cro/C1-type" evidence="1">
    <location>
        <begin position="9"/>
        <end position="62"/>
    </location>
</feature>
<dbReference type="PROSITE" id="PS50943">
    <property type="entry name" value="HTH_CROC1"/>
    <property type="match status" value="1"/>
</dbReference>
<dbReference type="CDD" id="cd00093">
    <property type="entry name" value="HTH_XRE"/>
    <property type="match status" value="1"/>
</dbReference>
<evidence type="ECO:0000259" key="1">
    <source>
        <dbReference type="PROSITE" id="PS50943"/>
    </source>
</evidence>
<dbReference type="EMBL" id="AYXG01000010">
    <property type="protein sequence ID" value="EWC64358.1"/>
    <property type="molecule type" value="Genomic_DNA"/>
</dbReference>
<dbReference type="eggNOG" id="COG1813">
    <property type="taxonomic scope" value="Bacteria"/>
</dbReference>
<name>W7IVF3_9PSEU</name>
<comment type="caution">
    <text evidence="2">The sequence shown here is derived from an EMBL/GenBank/DDBJ whole genome shotgun (WGS) entry which is preliminary data.</text>
</comment>
<keyword evidence="3" id="KW-1185">Reference proteome</keyword>
<dbReference type="InterPro" id="IPR010982">
    <property type="entry name" value="Lambda_DNA-bd_dom_sf"/>
</dbReference>
<gene>
    <name evidence="2" type="ORF">UO65_0306</name>
</gene>
<sequence length="232" mass="24106">MAAEFGRALRAHRRRARLTQAQVGERVGYHHSLISKVESGARTPPRGLAAALDEVLGTGGELTALDTQDSPQQTLLSLLPGAAADGVRIPLRHWPAVLPAGIGCPEHGAVACRVPVAASAHALLARLGRDRPGPDLVHVLTALLHDCAATDALAPVEWALHRLAPADSRALLTLAAHYARVAGRMRAARGQDALGMAWLGQGLTWAAAAGDAAVTGRLLRDVAALTRVGVPA</sequence>
<dbReference type="RefSeq" id="WP_052020425.1">
    <property type="nucleotide sequence ID" value="NZ_AYXG01000010.1"/>
</dbReference>
<dbReference type="Gene3D" id="1.10.260.40">
    <property type="entry name" value="lambda repressor-like DNA-binding domains"/>
    <property type="match status" value="1"/>
</dbReference>
<protein>
    <submittedName>
        <fullName evidence="2">Putative DNA-binding protein</fullName>
    </submittedName>
</protein>
<evidence type="ECO:0000313" key="2">
    <source>
        <dbReference type="EMBL" id="EWC64358.1"/>
    </source>
</evidence>
<organism evidence="2 3">
    <name type="scientific">Actinokineospora spheciospongiae</name>
    <dbReference type="NCBI Taxonomy" id="909613"/>
    <lineage>
        <taxon>Bacteria</taxon>
        <taxon>Bacillati</taxon>
        <taxon>Actinomycetota</taxon>
        <taxon>Actinomycetes</taxon>
        <taxon>Pseudonocardiales</taxon>
        <taxon>Pseudonocardiaceae</taxon>
        <taxon>Actinokineospora</taxon>
    </lineage>
</organism>
<reference evidence="2 3" key="1">
    <citation type="journal article" date="2014" name="Genome Announc.">
        <title>Draft Genome Sequence of the Antitrypanosomally Active Sponge-Associated Bacterium Actinokineospora sp. Strain EG49.</title>
        <authorList>
            <person name="Harjes J."/>
            <person name="Ryu T."/>
            <person name="Abdelmohsen U.R."/>
            <person name="Moitinho-Silva L."/>
            <person name="Horn H."/>
            <person name="Ravasi T."/>
            <person name="Hentschel U."/>
        </authorList>
    </citation>
    <scope>NUCLEOTIDE SEQUENCE [LARGE SCALE GENOMIC DNA]</scope>
    <source>
        <strain evidence="2 3">EG49</strain>
    </source>
</reference>
<dbReference type="PATRIC" id="fig|909613.9.peg.317"/>
<dbReference type="OrthoDB" id="3626489at2"/>
<dbReference type="STRING" id="909613.UO65_0306"/>
<keyword evidence="2" id="KW-0238">DNA-binding</keyword>
<dbReference type="InterPro" id="IPR001387">
    <property type="entry name" value="Cro/C1-type_HTH"/>
</dbReference>
<proteinExistence type="predicted"/>
<evidence type="ECO:0000313" key="3">
    <source>
        <dbReference type="Proteomes" id="UP000019277"/>
    </source>
</evidence>